<feature type="signal peptide" evidence="1">
    <location>
        <begin position="1"/>
        <end position="20"/>
    </location>
</feature>
<dbReference type="Proteomes" id="UP001218218">
    <property type="component" value="Unassembled WGS sequence"/>
</dbReference>
<sequence>MITKGSSVAILLSLCVQASAQTLYTVSAGTLFDPGGTTNAEVETAIPGFFVTDQVHSSSLARPQTVEVIPVTETFVEDASGWRMSGTAPDGSVAATCTFGPSAQGACVKSLTIVVTLSGSVVPFSTLAVGTPASTSASGSSTPTSPPSVAWRNSALFYYGPALLAILFRFA</sequence>
<evidence type="ECO:0000256" key="1">
    <source>
        <dbReference type="SAM" id="SignalP"/>
    </source>
</evidence>
<keyword evidence="3" id="KW-1185">Reference proteome</keyword>
<proteinExistence type="predicted"/>
<protein>
    <submittedName>
        <fullName evidence="2">Uncharacterized protein</fullName>
    </submittedName>
</protein>
<accession>A0AAD7EQP8</accession>
<name>A0AAD7EQP8_9AGAR</name>
<comment type="caution">
    <text evidence="2">The sequence shown here is derived from an EMBL/GenBank/DDBJ whole genome shotgun (WGS) entry which is preliminary data.</text>
</comment>
<organism evidence="2 3">
    <name type="scientific">Mycena albidolilacea</name>
    <dbReference type="NCBI Taxonomy" id="1033008"/>
    <lineage>
        <taxon>Eukaryota</taxon>
        <taxon>Fungi</taxon>
        <taxon>Dikarya</taxon>
        <taxon>Basidiomycota</taxon>
        <taxon>Agaricomycotina</taxon>
        <taxon>Agaricomycetes</taxon>
        <taxon>Agaricomycetidae</taxon>
        <taxon>Agaricales</taxon>
        <taxon>Marasmiineae</taxon>
        <taxon>Mycenaceae</taxon>
        <taxon>Mycena</taxon>
    </lineage>
</organism>
<dbReference type="AlphaFoldDB" id="A0AAD7EQP8"/>
<evidence type="ECO:0000313" key="3">
    <source>
        <dbReference type="Proteomes" id="UP001218218"/>
    </source>
</evidence>
<dbReference type="EMBL" id="JARIHO010000019">
    <property type="protein sequence ID" value="KAJ7347527.1"/>
    <property type="molecule type" value="Genomic_DNA"/>
</dbReference>
<evidence type="ECO:0000313" key="2">
    <source>
        <dbReference type="EMBL" id="KAJ7347527.1"/>
    </source>
</evidence>
<reference evidence="2" key="1">
    <citation type="submission" date="2023-03" db="EMBL/GenBank/DDBJ databases">
        <title>Massive genome expansion in bonnet fungi (Mycena s.s.) driven by repeated elements and novel gene families across ecological guilds.</title>
        <authorList>
            <consortium name="Lawrence Berkeley National Laboratory"/>
            <person name="Harder C.B."/>
            <person name="Miyauchi S."/>
            <person name="Viragh M."/>
            <person name="Kuo A."/>
            <person name="Thoen E."/>
            <person name="Andreopoulos B."/>
            <person name="Lu D."/>
            <person name="Skrede I."/>
            <person name="Drula E."/>
            <person name="Henrissat B."/>
            <person name="Morin E."/>
            <person name="Kohler A."/>
            <person name="Barry K."/>
            <person name="LaButti K."/>
            <person name="Morin E."/>
            <person name="Salamov A."/>
            <person name="Lipzen A."/>
            <person name="Mereny Z."/>
            <person name="Hegedus B."/>
            <person name="Baldrian P."/>
            <person name="Stursova M."/>
            <person name="Weitz H."/>
            <person name="Taylor A."/>
            <person name="Grigoriev I.V."/>
            <person name="Nagy L.G."/>
            <person name="Martin F."/>
            <person name="Kauserud H."/>
        </authorList>
    </citation>
    <scope>NUCLEOTIDE SEQUENCE</scope>
    <source>
        <strain evidence="2">CBHHK002</strain>
    </source>
</reference>
<feature type="chain" id="PRO_5042083186" evidence="1">
    <location>
        <begin position="21"/>
        <end position="171"/>
    </location>
</feature>
<keyword evidence="1" id="KW-0732">Signal</keyword>
<gene>
    <name evidence="2" type="ORF">DFH08DRAFT_1080451</name>
</gene>